<evidence type="ECO:0000313" key="8">
    <source>
        <dbReference type="Proteomes" id="UP000728032"/>
    </source>
</evidence>
<keyword evidence="5" id="KW-0539">Nucleus</keyword>
<evidence type="ECO:0000259" key="6">
    <source>
        <dbReference type="PROSITE" id="PS00028"/>
    </source>
</evidence>
<keyword evidence="4" id="KW-0862">Zinc</keyword>
<dbReference type="InterPro" id="IPR013087">
    <property type="entry name" value="Znf_C2H2_type"/>
</dbReference>
<keyword evidence="8" id="KW-1185">Reference proteome</keyword>
<protein>
    <recommendedName>
        <fullName evidence="6">C2H2-type domain-containing protein</fullName>
    </recommendedName>
</protein>
<dbReference type="EMBL" id="CAJPVJ010000394">
    <property type="protein sequence ID" value="CAG2162313.1"/>
    <property type="molecule type" value="Genomic_DNA"/>
</dbReference>
<keyword evidence="3" id="KW-0863">Zinc-finger</keyword>
<evidence type="ECO:0000313" key="7">
    <source>
        <dbReference type="EMBL" id="CAD7639307.1"/>
    </source>
</evidence>
<sequence length="543" mass="59074">MGRKKKKPSKPYCNREFDDEKILIQHQKAKHFKCHICHKKLYTGPGLAIHCMQVHKETIDKIPNALPNRNNVDIEIYGMEGIPDADIKEHERSKGLEYKPQTESKPTSSVSTPVAPMIPIPGAVSAPIPGMMSMPSMPFGLPQNPQQFATFAANMAAAQHSSHPSLGPFGAAVPPPPSLLPTHTLMNRVLPPGMPNKPLFPSVSSTSSANQSSVVGTDFRPLALILLFTTCAVNGEYCPDDPSEISPCTCDGKTIKCLAVQPFDMGPIFQTLLNGKQHRYYETFELESSVIEKLESLMFRGVMFKNIKLTGCSKLQCVSPMAFGGQEESVETFEATLTHLGAQKSRDCDLFGALSTLISVRDITIIGSQIITIPDNAFTNKIGDQLNLTSISFSAGSPGGKIGLVGKQAFTKLRALSKLDLSQNMLINIATGAFNITDPITDSLVINLMGNHLIGTSFGRDLTATDVSNSIKLGGNTKLSYLDEVNNTIDMIGDLMEVDLKNKWLVEDKVALDLNHRLLHAMGVDGHPILDHTLDEMSKDPPI</sequence>
<evidence type="ECO:0000256" key="3">
    <source>
        <dbReference type="ARBA" id="ARBA00022771"/>
    </source>
</evidence>
<dbReference type="GO" id="GO:0008270">
    <property type="term" value="F:zinc ion binding"/>
    <property type="evidence" value="ECO:0007669"/>
    <property type="project" value="UniProtKB-KW"/>
</dbReference>
<gene>
    <name evidence="7" type="ORF">ONB1V03_LOCUS1909</name>
</gene>
<accession>A0A7R9QB75</accession>
<dbReference type="PROSITE" id="PS00028">
    <property type="entry name" value="ZINC_FINGER_C2H2_1"/>
    <property type="match status" value="1"/>
</dbReference>
<dbReference type="EMBL" id="OC915219">
    <property type="protein sequence ID" value="CAD7639307.1"/>
    <property type="molecule type" value="Genomic_DNA"/>
</dbReference>
<keyword evidence="2" id="KW-0479">Metal-binding</keyword>
<dbReference type="CDD" id="cd20908">
    <property type="entry name" value="SUF4-like"/>
    <property type="match status" value="1"/>
</dbReference>
<evidence type="ECO:0000256" key="2">
    <source>
        <dbReference type="ARBA" id="ARBA00022723"/>
    </source>
</evidence>
<evidence type="ECO:0000256" key="5">
    <source>
        <dbReference type="ARBA" id="ARBA00023242"/>
    </source>
</evidence>
<dbReference type="SUPFAM" id="SSF52058">
    <property type="entry name" value="L domain-like"/>
    <property type="match status" value="1"/>
</dbReference>
<proteinExistence type="predicted"/>
<name>A0A7R9QB75_9ACAR</name>
<evidence type="ECO:0000256" key="4">
    <source>
        <dbReference type="ARBA" id="ARBA00022833"/>
    </source>
</evidence>
<dbReference type="Proteomes" id="UP000728032">
    <property type="component" value="Unassembled WGS sequence"/>
</dbReference>
<dbReference type="InterPro" id="IPR032675">
    <property type="entry name" value="LRR_dom_sf"/>
</dbReference>
<feature type="domain" description="C2H2-type" evidence="6">
    <location>
        <begin position="34"/>
        <end position="55"/>
    </location>
</feature>
<dbReference type="OrthoDB" id="676979at2759"/>
<comment type="subcellular location">
    <subcellularLocation>
        <location evidence="1">Nucleus</location>
    </subcellularLocation>
</comment>
<organism evidence="7">
    <name type="scientific">Oppiella nova</name>
    <dbReference type="NCBI Taxonomy" id="334625"/>
    <lineage>
        <taxon>Eukaryota</taxon>
        <taxon>Metazoa</taxon>
        <taxon>Ecdysozoa</taxon>
        <taxon>Arthropoda</taxon>
        <taxon>Chelicerata</taxon>
        <taxon>Arachnida</taxon>
        <taxon>Acari</taxon>
        <taxon>Acariformes</taxon>
        <taxon>Sarcoptiformes</taxon>
        <taxon>Oribatida</taxon>
        <taxon>Brachypylina</taxon>
        <taxon>Oppioidea</taxon>
        <taxon>Oppiidae</taxon>
        <taxon>Oppiella</taxon>
    </lineage>
</organism>
<dbReference type="AlphaFoldDB" id="A0A7R9QB75"/>
<dbReference type="PANTHER" id="PTHR23215:SF0">
    <property type="entry name" value="BUB3-INTERACTING AND GLEBS MOTIF-CONTAINING PROTEIN ZNF207"/>
    <property type="match status" value="1"/>
</dbReference>
<reference evidence="7" key="1">
    <citation type="submission" date="2020-11" db="EMBL/GenBank/DDBJ databases">
        <authorList>
            <person name="Tran Van P."/>
        </authorList>
    </citation>
    <scope>NUCLEOTIDE SEQUENCE</scope>
</reference>
<dbReference type="GO" id="GO:0005634">
    <property type="term" value="C:nucleus"/>
    <property type="evidence" value="ECO:0007669"/>
    <property type="project" value="UniProtKB-SubCell"/>
</dbReference>
<dbReference type="PANTHER" id="PTHR23215">
    <property type="entry name" value="ZINC FINGER PROTEIN 207"/>
    <property type="match status" value="1"/>
</dbReference>
<dbReference type="Gene3D" id="3.80.10.10">
    <property type="entry name" value="Ribonuclease Inhibitor"/>
    <property type="match status" value="1"/>
</dbReference>
<evidence type="ECO:0000256" key="1">
    <source>
        <dbReference type="ARBA" id="ARBA00004123"/>
    </source>
</evidence>